<evidence type="ECO:0000256" key="5">
    <source>
        <dbReference type="ARBA" id="ARBA00023136"/>
    </source>
</evidence>
<sequence length="222" mass="24892">MVSDYKEHEEEQIAPKTVKFFMCSGTCLGLICFAFVVFQSCILNLYYFYGKNAHSVSPMSGQAFFVGGLGQVIAGIMCYYQNDIFHASAFTSFGLNWMGRGLTGYIYDISFIFNGTTKVLARTSPTEAGIVTLTWSFWVIVLFLSKFRSNLSTFLMLLFLNIHVHTETIGVWLDNRAVIIISAITGIITASLALYNGSYDLFEDKAAFSRIYKGRGPFEHKV</sequence>
<dbReference type="EMBL" id="MBFS01002218">
    <property type="protein sequence ID" value="PVU99794.1"/>
    <property type="molecule type" value="Genomic_DNA"/>
</dbReference>
<evidence type="ECO:0000313" key="7">
    <source>
        <dbReference type="EMBL" id="PVU99794.1"/>
    </source>
</evidence>
<feature type="transmembrane region" description="Helical" evidence="6">
    <location>
        <begin position="127"/>
        <end position="144"/>
    </location>
</feature>
<dbReference type="GO" id="GO:0015360">
    <property type="term" value="F:acetate:proton symporter activity"/>
    <property type="evidence" value="ECO:0007669"/>
    <property type="project" value="TreeGrafter"/>
</dbReference>
<dbReference type="NCBIfam" id="NF038013">
    <property type="entry name" value="AceTr_1"/>
    <property type="match status" value="1"/>
</dbReference>
<keyword evidence="4 6" id="KW-1133">Transmembrane helix</keyword>
<evidence type="ECO:0000256" key="3">
    <source>
        <dbReference type="ARBA" id="ARBA00022692"/>
    </source>
</evidence>
<dbReference type="PANTHER" id="PTHR30178:SF3">
    <property type="entry name" value="SUCCINATE-ACETATE_PROTON SYMPORTER SATP"/>
    <property type="match status" value="1"/>
</dbReference>
<dbReference type="InterPro" id="IPR000791">
    <property type="entry name" value="Gpr1/Fun34/SatP-like"/>
</dbReference>
<evidence type="ECO:0000256" key="2">
    <source>
        <dbReference type="ARBA" id="ARBA00005587"/>
    </source>
</evidence>
<dbReference type="Pfam" id="PF01184">
    <property type="entry name" value="Gpr1_Fun34_YaaH"/>
    <property type="match status" value="1"/>
</dbReference>
<dbReference type="EMBL" id="MBFS01001015">
    <property type="protein sequence ID" value="PVV01517.1"/>
    <property type="molecule type" value="Genomic_DNA"/>
</dbReference>
<protein>
    <submittedName>
        <fullName evidence="8">Uncharacterized protein</fullName>
    </submittedName>
</protein>
<keyword evidence="3 6" id="KW-0812">Transmembrane</keyword>
<dbReference type="Proteomes" id="UP000245609">
    <property type="component" value="Unassembled WGS sequence"/>
</dbReference>
<dbReference type="OrthoDB" id="3648309at2759"/>
<name>A0A2T9ZAF8_9FUNG</name>
<keyword evidence="9" id="KW-1185">Reference proteome</keyword>
<evidence type="ECO:0000313" key="8">
    <source>
        <dbReference type="EMBL" id="PVV01517.1"/>
    </source>
</evidence>
<dbReference type="GO" id="GO:0005886">
    <property type="term" value="C:plasma membrane"/>
    <property type="evidence" value="ECO:0007669"/>
    <property type="project" value="TreeGrafter"/>
</dbReference>
<feature type="transmembrane region" description="Helical" evidence="6">
    <location>
        <begin position="87"/>
        <end position="107"/>
    </location>
</feature>
<evidence type="ECO:0000256" key="6">
    <source>
        <dbReference type="SAM" id="Phobius"/>
    </source>
</evidence>
<gene>
    <name evidence="8" type="ORF">BB560_004063</name>
    <name evidence="7" type="ORF">BB560_005438</name>
</gene>
<comment type="caution">
    <text evidence="8">The sequence shown here is derived from an EMBL/GenBank/DDBJ whole genome shotgun (WGS) entry which is preliminary data.</text>
</comment>
<dbReference type="InterPro" id="IPR047623">
    <property type="entry name" value="SatP"/>
</dbReference>
<feature type="transmembrane region" description="Helical" evidence="6">
    <location>
        <begin position="20"/>
        <end position="49"/>
    </location>
</feature>
<proteinExistence type="inferred from homology"/>
<comment type="similarity">
    <text evidence="2">Belongs to the acetate uptake transporter (AceTr) (TC 2.A.96) family.</text>
</comment>
<feature type="transmembrane region" description="Helical" evidence="6">
    <location>
        <begin position="177"/>
        <end position="195"/>
    </location>
</feature>
<evidence type="ECO:0000256" key="4">
    <source>
        <dbReference type="ARBA" id="ARBA00022989"/>
    </source>
</evidence>
<feature type="transmembrane region" description="Helical" evidence="6">
    <location>
        <begin position="61"/>
        <end position="80"/>
    </location>
</feature>
<dbReference type="GO" id="GO:0071422">
    <property type="term" value="P:succinate transmembrane transport"/>
    <property type="evidence" value="ECO:0007669"/>
    <property type="project" value="TreeGrafter"/>
</dbReference>
<evidence type="ECO:0000256" key="1">
    <source>
        <dbReference type="ARBA" id="ARBA00004141"/>
    </source>
</evidence>
<accession>A0A2T9ZAF8</accession>
<evidence type="ECO:0000313" key="9">
    <source>
        <dbReference type="Proteomes" id="UP000245609"/>
    </source>
</evidence>
<dbReference type="PANTHER" id="PTHR30178">
    <property type="entry name" value="INNER MEMBRANE PROTEIN YAAH"/>
    <property type="match status" value="1"/>
</dbReference>
<dbReference type="STRING" id="133381.A0A2T9ZAF8"/>
<comment type="subcellular location">
    <subcellularLocation>
        <location evidence="1">Membrane</location>
        <topology evidence="1">Multi-pass membrane protein</topology>
    </subcellularLocation>
</comment>
<feature type="transmembrane region" description="Helical" evidence="6">
    <location>
        <begin position="151"/>
        <end position="171"/>
    </location>
</feature>
<reference evidence="8 9" key="1">
    <citation type="journal article" date="2018" name="MBio">
        <title>Comparative Genomics Reveals the Core Gene Toolbox for the Fungus-Insect Symbiosis.</title>
        <authorList>
            <person name="Wang Y."/>
            <person name="Stata M."/>
            <person name="Wang W."/>
            <person name="Stajich J.E."/>
            <person name="White M.M."/>
            <person name="Moncalvo J.M."/>
        </authorList>
    </citation>
    <scope>NUCLEOTIDE SEQUENCE [LARGE SCALE GENOMIC DNA]</scope>
    <source>
        <strain evidence="8 9">SC-DP-2</strain>
    </source>
</reference>
<keyword evidence="5 6" id="KW-0472">Membrane</keyword>
<dbReference type="AlphaFoldDB" id="A0A2T9ZAF8"/>
<organism evidence="8 9">
    <name type="scientific">Smittium megazygosporum</name>
    <dbReference type="NCBI Taxonomy" id="133381"/>
    <lineage>
        <taxon>Eukaryota</taxon>
        <taxon>Fungi</taxon>
        <taxon>Fungi incertae sedis</taxon>
        <taxon>Zoopagomycota</taxon>
        <taxon>Kickxellomycotina</taxon>
        <taxon>Harpellomycetes</taxon>
        <taxon>Harpellales</taxon>
        <taxon>Legeriomycetaceae</taxon>
        <taxon>Smittium</taxon>
    </lineage>
</organism>